<dbReference type="AlphaFoldDB" id="A0A0Q0REU9"/>
<accession>A0A0Q0REU9</accession>
<evidence type="ECO:0000313" key="10">
    <source>
        <dbReference type="Proteomes" id="UP000050515"/>
    </source>
</evidence>
<gene>
    <name evidence="8" type="ORF">AOG54_01900</name>
    <name evidence="7" type="ORF">SE19_02240</name>
</gene>
<comment type="similarity">
    <text evidence="2">Belongs to the bacterial solute-binding protein 5 family.</text>
</comment>
<dbReference type="PANTHER" id="PTHR30290:SF10">
    <property type="entry name" value="PERIPLASMIC OLIGOPEPTIDE-BINDING PROTEIN-RELATED"/>
    <property type="match status" value="1"/>
</dbReference>
<dbReference type="SUPFAM" id="SSF53850">
    <property type="entry name" value="Periplasmic binding protein-like II"/>
    <property type="match status" value="1"/>
</dbReference>
<dbReference type="GeneID" id="84222142"/>
<sequence>MNYNIPEPKVFPQRVRSSKRKWYAIIVIIILLISSFSILSALHPHPIAPETSIASAGNYVSTGTPYNITIKLNQPPKYVKIFWGDNTNSNISTSGTAITISHIYTNPGIYYIHYFAVFTSGILFPDYYIPVYVSSNYFSNYTAQGILSVYNYSRSPINPDSNIFYPNTNMNISGSFTPPDDPNYSLISGTFYLFKNGNIIKTFNINTYFDHSSKSYVYKNLIFNFNHTAPGNYTMELVTYSGNVSSSGSVSDIISSKYFLDVIITSKIPHIYIDKNMPYIAFASSSPYNNLNPETAYTSGDMQILMNTEEFLFYYNQTSGKYYPNIADYPEIKNDNKTFIFKISNSFKFQNGETVNAYDVYYSLVTDIILDNVTPQSPGWLLAQYVIPGNYYTNVTYNNIKNAISYSNTSNTVTINFTHPMSNETVYRILTSPGAFITSASYMIQHGAVLNITNAGIEKFRSNYEDGNYSYFVNHIISDGPYEILSLNKNAVTLIRNPFFMGTKYNAIPHFDIIKIYYGLSLAGRLQGLRLNALQMASVPYEYSNAFSAINNISISGNVTYSEIYSFNSNVNLTMLGNYGYFNMPYNLFSNITVREAFYNAYPGNNLTLSKHLWDQFVLNAGDKYNIKNSSGVFLYNNATLKIPLFVNSIINDPEVVRYINNLQGVIKGLKVIIIPVTGDKMKSYEFYGNNPMPIYLSLLPLNMNLTEKISYLGNPENGTYMYQNGFSIGLYNKSHKNQTKLMLNLSASINKLTFNYSSKNITDAQENLSMLYLYIFTNENVTITHIHRSSIYGFRYSLNKNYNIITFNTLY</sequence>
<feature type="domain" description="Solute-binding protein family 5" evidence="6">
    <location>
        <begin position="321"/>
        <end position="602"/>
    </location>
</feature>
<dbReference type="EMBL" id="LKBG01000286">
    <property type="protein sequence ID" value="KQB33618.1"/>
    <property type="molecule type" value="Genomic_DNA"/>
</dbReference>
<evidence type="ECO:0000259" key="6">
    <source>
        <dbReference type="Pfam" id="PF00496"/>
    </source>
</evidence>
<comment type="caution">
    <text evidence="8">The sequence shown here is derived from an EMBL/GenBank/DDBJ whole genome shotgun (WGS) entry which is preliminary data.</text>
</comment>
<evidence type="ECO:0000256" key="1">
    <source>
        <dbReference type="ARBA" id="ARBA00004196"/>
    </source>
</evidence>
<dbReference type="EMBL" id="LJCQ01000121">
    <property type="protein sequence ID" value="KPV47177.1"/>
    <property type="molecule type" value="Genomic_DNA"/>
</dbReference>
<dbReference type="Pfam" id="PF00496">
    <property type="entry name" value="SBP_bac_5"/>
    <property type="match status" value="1"/>
</dbReference>
<evidence type="ECO:0000313" key="8">
    <source>
        <dbReference type="EMBL" id="KQB33618.1"/>
    </source>
</evidence>
<keyword evidence="5" id="KW-0812">Transmembrane</keyword>
<evidence type="ECO:0000256" key="4">
    <source>
        <dbReference type="ARBA" id="ARBA00022729"/>
    </source>
</evidence>
<dbReference type="GO" id="GO:0015833">
    <property type="term" value="P:peptide transport"/>
    <property type="evidence" value="ECO:0007669"/>
    <property type="project" value="TreeGrafter"/>
</dbReference>
<dbReference type="InterPro" id="IPR000914">
    <property type="entry name" value="SBP_5_dom"/>
</dbReference>
<reference evidence="7 10" key="1">
    <citation type="submission" date="2015-09" db="EMBL/GenBank/DDBJ databases">
        <title>Draft genome sequence of Acidiplasma aeolicum DSM 18409.</title>
        <authorList>
            <person name="Hemp J."/>
        </authorList>
    </citation>
    <scope>NUCLEOTIDE SEQUENCE [LARGE SCALE GENOMIC DNA]</scope>
    <source>
        <strain evidence="7 10">V</strain>
    </source>
</reference>
<evidence type="ECO:0000313" key="7">
    <source>
        <dbReference type="EMBL" id="KPV47177.1"/>
    </source>
</evidence>
<dbReference type="RefSeq" id="WP_048102137.1">
    <property type="nucleotide sequence ID" value="NZ_LJCQ01000121.1"/>
</dbReference>
<feature type="transmembrane region" description="Helical" evidence="5">
    <location>
        <begin position="21"/>
        <end position="42"/>
    </location>
</feature>
<dbReference type="Proteomes" id="UP000050515">
    <property type="component" value="Unassembled WGS sequence"/>
</dbReference>
<name>A0A0Q0REU9_9ARCH</name>
<keyword evidence="5" id="KW-1133">Transmembrane helix</keyword>
<reference evidence="8 9" key="2">
    <citation type="submission" date="2015-09" db="EMBL/GenBank/DDBJ databases">
        <title>Heavy metals and arsenic resistance mechanisms in polyextremophilic archaea of the family Ferroplasmaceae.</title>
        <authorList>
            <person name="Bulaev A.G."/>
            <person name="Kanygina A.V."/>
        </authorList>
    </citation>
    <scope>NUCLEOTIDE SEQUENCE [LARGE SCALE GENOMIC DNA]</scope>
    <source>
        <strain evidence="8 9">VT</strain>
    </source>
</reference>
<keyword evidence="4" id="KW-0732">Signal</keyword>
<proteinExistence type="inferred from homology"/>
<keyword evidence="3" id="KW-0813">Transport</keyword>
<keyword evidence="5" id="KW-0472">Membrane</keyword>
<comment type="subcellular location">
    <subcellularLocation>
        <location evidence="1">Cell envelope</location>
    </subcellularLocation>
</comment>
<keyword evidence="9" id="KW-1185">Reference proteome</keyword>
<dbReference type="Proteomes" id="UP000050320">
    <property type="component" value="Unassembled WGS sequence"/>
</dbReference>
<evidence type="ECO:0000256" key="2">
    <source>
        <dbReference type="ARBA" id="ARBA00005695"/>
    </source>
</evidence>
<dbReference type="InterPro" id="IPR039424">
    <property type="entry name" value="SBP_5"/>
</dbReference>
<organism evidence="8 9">
    <name type="scientific">Acidiplasma aeolicum</name>
    <dbReference type="NCBI Taxonomy" id="507754"/>
    <lineage>
        <taxon>Archaea</taxon>
        <taxon>Methanobacteriati</taxon>
        <taxon>Thermoplasmatota</taxon>
        <taxon>Thermoplasmata</taxon>
        <taxon>Thermoplasmatales</taxon>
        <taxon>Ferroplasmaceae</taxon>
        <taxon>Acidiplasma</taxon>
    </lineage>
</organism>
<dbReference type="PANTHER" id="PTHR30290">
    <property type="entry name" value="PERIPLASMIC BINDING COMPONENT OF ABC TRANSPORTER"/>
    <property type="match status" value="1"/>
</dbReference>
<dbReference type="GO" id="GO:1904680">
    <property type="term" value="F:peptide transmembrane transporter activity"/>
    <property type="evidence" value="ECO:0007669"/>
    <property type="project" value="TreeGrafter"/>
</dbReference>
<evidence type="ECO:0000256" key="3">
    <source>
        <dbReference type="ARBA" id="ARBA00022448"/>
    </source>
</evidence>
<dbReference type="PATRIC" id="fig|507754.4.peg.1814"/>
<evidence type="ECO:0000313" key="9">
    <source>
        <dbReference type="Proteomes" id="UP000050320"/>
    </source>
</evidence>
<dbReference type="OrthoDB" id="57561at2157"/>
<protein>
    <recommendedName>
        <fullName evidence="6">Solute-binding protein family 5 domain-containing protein</fullName>
    </recommendedName>
</protein>
<evidence type="ECO:0000256" key="5">
    <source>
        <dbReference type="SAM" id="Phobius"/>
    </source>
</evidence>
<dbReference type="Gene3D" id="3.40.190.10">
    <property type="entry name" value="Periplasmic binding protein-like II"/>
    <property type="match status" value="1"/>
</dbReference>